<sequence>MQVQASGVGPASGYSSPLQTAATRPQDEQQGGQGGGQAVGGTQGGTPENQPVTDPFATRGRNVNITV</sequence>
<keyword evidence="3" id="KW-1185">Reference proteome</keyword>
<organism evidence="2 3">
    <name type="scientific">Skermanella cutis</name>
    <dbReference type="NCBI Taxonomy" id="2775420"/>
    <lineage>
        <taxon>Bacteria</taxon>
        <taxon>Pseudomonadati</taxon>
        <taxon>Pseudomonadota</taxon>
        <taxon>Alphaproteobacteria</taxon>
        <taxon>Rhodospirillales</taxon>
        <taxon>Azospirillaceae</taxon>
        <taxon>Skermanella</taxon>
    </lineage>
</organism>
<evidence type="ECO:0000313" key="2">
    <source>
        <dbReference type="EMBL" id="QQP88965.1"/>
    </source>
</evidence>
<feature type="compositionally biased region" description="Polar residues" evidence="1">
    <location>
        <begin position="13"/>
        <end position="23"/>
    </location>
</feature>
<accession>A0ABX7B5P7</accession>
<evidence type="ECO:0000256" key="1">
    <source>
        <dbReference type="SAM" id="MobiDB-lite"/>
    </source>
</evidence>
<protein>
    <recommendedName>
        <fullName evidence="4">Flagellar hook-length control protein FliK</fullName>
    </recommendedName>
</protein>
<dbReference type="RefSeq" id="WP_201074603.1">
    <property type="nucleotide sequence ID" value="NZ_CP067420.1"/>
</dbReference>
<evidence type="ECO:0008006" key="4">
    <source>
        <dbReference type="Google" id="ProtNLM"/>
    </source>
</evidence>
<reference evidence="2" key="1">
    <citation type="submission" date="2021-02" db="EMBL/GenBank/DDBJ databases">
        <title>Skermanella TT6 skin isolate.</title>
        <authorList>
            <person name="Lee K."/>
            <person name="Ganzorig M."/>
        </authorList>
    </citation>
    <scope>NUCLEOTIDE SEQUENCE</scope>
    <source>
        <strain evidence="2">TT6</strain>
    </source>
</reference>
<dbReference type="EMBL" id="CP067420">
    <property type="protein sequence ID" value="QQP88965.1"/>
    <property type="molecule type" value="Genomic_DNA"/>
</dbReference>
<feature type="region of interest" description="Disordered" evidence="1">
    <location>
        <begin position="1"/>
        <end position="67"/>
    </location>
</feature>
<dbReference type="Proteomes" id="UP000595197">
    <property type="component" value="Chromosome"/>
</dbReference>
<evidence type="ECO:0000313" key="3">
    <source>
        <dbReference type="Proteomes" id="UP000595197"/>
    </source>
</evidence>
<gene>
    <name evidence="2" type="ORF">IGS68_23625</name>
</gene>
<feature type="compositionally biased region" description="Gly residues" evidence="1">
    <location>
        <begin position="31"/>
        <end position="44"/>
    </location>
</feature>
<name>A0ABX7B5P7_9PROT</name>
<proteinExistence type="predicted"/>